<evidence type="ECO:0000256" key="1">
    <source>
        <dbReference type="SAM" id="Phobius"/>
    </source>
</evidence>
<dbReference type="EMBL" id="BAAADG010000002">
    <property type="protein sequence ID" value="GAA0217196.1"/>
    <property type="molecule type" value="Genomic_DNA"/>
</dbReference>
<dbReference type="Proteomes" id="UP001501476">
    <property type="component" value="Unassembled WGS sequence"/>
</dbReference>
<evidence type="ECO:0000313" key="3">
    <source>
        <dbReference type="Proteomes" id="UP001501476"/>
    </source>
</evidence>
<organism evidence="2 3">
    <name type="scientific">Methylophaga marina</name>
    <dbReference type="NCBI Taxonomy" id="45495"/>
    <lineage>
        <taxon>Bacteria</taxon>
        <taxon>Pseudomonadati</taxon>
        <taxon>Pseudomonadota</taxon>
        <taxon>Gammaproteobacteria</taxon>
        <taxon>Thiotrichales</taxon>
        <taxon>Piscirickettsiaceae</taxon>
        <taxon>Methylophaga</taxon>
    </lineage>
</organism>
<name>A0ABP3CWF9_9GAMM</name>
<sequence>MLLKLLGILFIAAGTAGLVIDDIQFTKKTHEADLGIIELQVDEKEIYHVPEWLGAISIGLGTLLLLVPTGRRRR</sequence>
<proteinExistence type="predicted"/>
<reference evidence="3" key="1">
    <citation type="journal article" date="2019" name="Int. J. Syst. Evol. Microbiol.">
        <title>The Global Catalogue of Microorganisms (GCM) 10K type strain sequencing project: providing services to taxonomists for standard genome sequencing and annotation.</title>
        <authorList>
            <consortium name="The Broad Institute Genomics Platform"/>
            <consortium name="The Broad Institute Genome Sequencing Center for Infectious Disease"/>
            <person name="Wu L."/>
            <person name="Ma J."/>
        </authorList>
    </citation>
    <scope>NUCLEOTIDE SEQUENCE [LARGE SCALE GENOMIC DNA]</scope>
    <source>
        <strain evidence="3">JCM 6886</strain>
    </source>
</reference>
<keyword evidence="1" id="KW-0472">Membrane</keyword>
<evidence type="ECO:0000313" key="2">
    <source>
        <dbReference type="EMBL" id="GAA0217196.1"/>
    </source>
</evidence>
<keyword evidence="1" id="KW-1133">Transmembrane helix</keyword>
<keyword evidence="1" id="KW-0812">Transmembrane</keyword>
<feature type="transmembrane region" description="Helical" evidence="1">
    <location>
        <begin position="52"/>
        <end position="70"/>
    </location>
</feature>
<comment type="caution">
    <text evidence="2">The sequence shown here is derived from an EMBL/GenBank/DDBJ whole genome shotgun (WGS) entry which is preliminary data.</text>
</comment>
<dbReference type="RefSeq" id="WP_286303718.1">
    <property type="nucleotide sequence ID" value="NZ_AP027741.1"/>
</dbReference>
<protein>
    <submittedName>
        <fullName evidence="2">Uncharacterized protein</fullName>
    </submittedName>
</protein>
<gene>
    <name evidence="2" type="ORF">GCM10008964_05890</name>
</gene>
<accession>A0ABP3CWF9</accession>
<keyword evidence="3" id="KW-1185">Reference proteome</keyword>